<organism evidence="2 3">
    <name type="scientific">Segatella copri</name>
    <dbReference type="NCBI Taxonomy" id="165179"/>
    <lineage>
        <taxon>Bacteria</taxon>
        <taxon>Pseudomonadati</taxon>
        <taxon>Bacteroidota</taxon>
        <taxon>Bacteroidia</taxon>
        <taxon>Bacteroidales</taxon>
        <taxon>Prevotellaceae</taxon>
        <taxon>Segatella</taxon>
    </lineage>
</organism>
<comment type="caution">
    <text evidence="2">The sequence shown here is derived from an EMBL/GenBank/DDBJ whole genome shotgun (WGS) entry which is preliminary data.</text>
</comment>
<sequence length="160" mass="18492">MKRTEGSAVVKLLECVNPVKNKWRIRWDVIVKEDGSANYMEAEFTNGKPSVDDIKRIVLDWYNEQTDQAIISGFTYKGQAVWLSTENQFNYKAAYDLAVQTEGKTLPVTFKFGTEDEPSYHTFDTLEELADFYLKATEYVQNTLAEGWKKKDAFDLSLYQ</sequence>
<dbReference type="Proteomes" id="UP000405805">
    <property type="component" value="Unassembled WGS sequence"/>
</dbReference>
<evidence type="ECO:0000313" key="2">
    <source>
        <dbReference type="EMBL" id="MQO08978.1"/>
    </source>
</evidence>
<name>A0AA91A2W7_9BACT</name>
<dbReference type="InterPro" id="IPR025484">
    <property type="entry name" value="DUF4376"/>
</dbReference>
<protein>
    <recommendedName>
        <fullName evidence="1">DUF4376 domain-containing protein</fullName>
    </recommendedName>
</protein>
<evidence type="ECO:0000313" key="3">
    <source>
        <dbReference type="Proteomes" id="UP000405805"/>
    </source>
</evidence>
<feature type="domain" description="DUF4376" evidence="1">
    <location>
        <begin position="57"/>
        <end position="155"/>
    </location>
</feature>
<dbReference type="Pfam" id="PF14301">
    <property type="entry name" value="DUF4376"/>
    <property type="match status" value="1"/>
</dbReference>
<dbReference type="EMBL" id="VZBP01000055">
    <property type="protein sequence ID" value="MQO08978.1"/>
    <property type="molecule type" value="Genomic_DNA"/>
</dbReference>
<evidence type="ECO:0000259" key="1">
    <source>
        <dbReference type="Pfam" id="PF14301"/>
    </source>
</evidence>
<dbReference type="AlphaFoldDB" id="A0AA91A2W7"/>
<gene>
    <name evidence="2" type="ORF">F7D57_04425</name>
</gene>
<dbReference type="RefSeq" id="WP_118311848.1">
    <property type="nucleotide sequence ID" value="NZ_CP137557.1"/>
</dbReference>
<reference evidence="3" key="1">
    <citation type="submission" date="2019-09" db="EMBL/GenBank/DDBJ databases">
        <title>Distinct polysaccharide growth profiles of human intestinal Prevotella copri isolates.</title>
        <authorList>
            <person name="Fehlner-Peach H."/>
            <person name="Magnabosco C."/>
            <person name="Raghavan V."/>
            <person name="Scher J.U."/>
            <person name="Tett A."/>
            <person name="Cox L.M."/>
            <person name="Gottsegen C."/>
            <person name="Watters A."/>
            <person name="Wiltshire- Gordon J.D."/>
            <person name="Segata N."/>
            <person name="Bonneau R."/>
            <person name="Littman D.R."/>
        </authorList>
    </citation>
    <scope>NUCLEOTIDE SEQUENCE [LARGE SCALE GENOMIC DNA]</scope>
    <source>
        <strain evidence="3">iA624</strain>
    </source>
</reference>
<proteinExistence type="predicted"/>
<accession>A0AA91A2W7</accession>